<keyword evidence="3 15" id="KW-1003">Cell membrane</keyword>
<evidence type="ECO:0000313" key="19">
    <source>
        <dbReference type="Proteomes" id="UP000038055"/>
    </source>
</evidence>
<gene>
    <name evidence="15 18" type="primary">atpF</name>
    <name evidence="18" type="ORF">CCYN2B_210020</name>
</gene>
<dbReference type="AlphaFoldDB" id="A0A0B7H587"/>
<comment type="similarity">
    <text evidence="1 15 16">Belongs to the ATPase B chain family.</text>
</comment>
<dbReference type="NCBIfam" id="TIGR01144">
    <property type="entry name" value="ATP_synt_b"/>
    <property type="match status" value="1"/>
</dbReference>
<dbReference type="Proteomes" id="UP000038055">
    <property type="component" value="Unassembled WGS sequence"/>
</dbReference>
<keyword evidence="19" id="KW-1185">Reference proteome</keyword>
<sequence length="163" mass="18406">MNFTHPESLLFWATLIFIILLFLLSKFAWKPILSAVKQREDSINNALDAAEEARKQMANLKADNERLLAEARAERDAMLKEAKELKDKIVAEAKDEAHREGQKLIEQAKQTIEAEKKVAVAQLKSQVASLSIEIAEKVMKTELSDEKKQTALIDEYLKGATLN</sequence>
<evidence type="ECO:0000313" key="18">
    <source>
        <dbReference type="EMBL" id="CEN34555.1"/>
    </source>
</evidence>
<evidence type="ECO:0000256" key="10">
    <source>
        <dbReference type="ARBA" id="ARBA00023310"/>
    </source>
</evidence>
<proteinExistence type="inferred from homology"/>
<evidence type="ECO:0000256" key="6">
    <source>
        <dbReference type="ARBA" id="ARBA00022781"/>
    </source>
</evidence>
<keyword evidence="8 15" id="KW-0406">Ion transport</keyword>
<dbReference type="InterPro" id="IPR050059">
    <property type="entry name" value="ATP_synthase_B_chain"/>
</dbReference>
<evidence type="ECO:0000256" key="11">
    <source>
        <dbReference type="ARBA" id="ARBA00025198"/>
    </source>
</evidence>
<dbReference type="InterPro" id="IPR028987">
    <property type="entry name" value="ATP_synth_B-like_membr_sf"/>
</dbReference>
<evidence type="ECO:0000256" key="8">
    <source>
        <dbReference type="ARBA" id="ARBA00023065"/>
    </source>
</evidence>
<evidence type="ECO:0000256" key="13">
    <source>
        <dbReference type="ARBA" id="ARBA00026054"/>
    </source>
</evidence>
<name>A0A0B7H587_9FLAO</name>
<keyword evidence="17" id="KW-0175">Coiled coil</keyword>
<evidence type="ECO:0000256" key="9">
    <source>
        <dbReference type="ARBA" id="ARBA00023136"/>
    </source>
</evidence>
<reference evidence="19" key="1">
    <citation type="submission" date="2015-01" db="EMBL/GenBank/DDBJ databases">
        <authorList>
            <person name="MANFREDI Pablo"/>
        </authorList>
    </citation>
    <scope>NUCLEOTIDE SEQUENCE [LARGE SCALE GENOMIC DNA]</scope>
    <source>
        <strain evidence="19">Ccyn2B</strain>
    </source>
</reference>
<evidence type="ECO:0000256" key="7">
    <source>
        <dbReference type="ARBA" id="ARBA00022989"/>
    </source>
</evidence>
<evidence type="ECO:0000256" key="3">
    <source>
        <dbReference type="ARBA" id="ARBA00022475"/>
    </source>
</evidence>
<dbReference type="InterPro" id="IPR005864">
    <property type="entry name" value="ATP_synth_F0_bsu_bac"/>
</dbReference>
<evidence type="ECO:0000256" key="4">
    <source>
        <dbReference type="ARBA" id="ARBA00022547"/>
    </source>
</evidence>
<keyword evidence="6 15" id="KW-0375">Hydrogen ion transport</keyword>
<evidence type="ECO:0000256" key="14">
    <source>
        <dbReference type="ARBA" id="ARBA00037847"/>
    </source>
</evidence>
<accession>A0A0B7H587</accession>
<evidence type="ECO:0000256" key="17">
    <source>
        <dbReference type="SAM" id="Coils"/>
    </source>
</evidence>
<dbReference type="RefSeq" id="WP_041991535.1">
    <property type="nucleotide sequence ID" value="NZ_CDOD01000014.1"/>
</dbReference>
<dbReference type="InterPro" id="IPR002146">
    <property type="entry name" value="ATP_synth_b/b'su_bac/chlpt"/>
</dbReference>
<comment type="subcellular location">
    <subcellularLocation>
        <location evidence="15">Cell membrane</location>
        <topology evidence="15">Single-pass membrane protein</topology>
    </subcellularLocation>
    <subcellularLocation>
        <location evidence="14">Endomembrane system</location>
        <topology evidence="14">Single-pass membrane protein</topology>
    </subcellularLocation>
</comment>
<comment type="subunit">
    <text evidence="15">F-type ATPases have 2 components, F(1) - the catalytic core - and F(0) - the membrane proton channel. F(1) has five subunits: alpha(3), beta(3), gamma(1), delta(1), epsilon(1). F(0) has three main subunits: a(1), b(2) and c(10-14). The alpha and beta chains form an alternating ring which encloses part of the gamma chain. F(1) is attached to F(0) by a central stalk formed by the gamma and epsilon chains, while a peripheral stalk is formed by the delta and b chains.</text>
</comment>
<dbReference type="Gene3D" id="1.20.5.620">
    <property type="entry name" value="F1F0 ATP synthase subunit B, membrane domain"/>
    <property type="match status" value="1"/>
</dbReference>
<protein>
    <recommendedName>
        <fullName evidence="15">ATP synthase subunit b</fullName>
    </recommendedName>
    <alternativeName>
        <fullName evidence="15">ATP synthase F(0) sector subunit b</fullName>
    </alternativeName>
    <alternativeName>
        <fullName evidence="15">ATPase subunit I</fullName>
    </alternativeName>
    <alternativeName>
        <fullName evidence="15">F-type ATPase subunit b</fullName>
        <shortName evidence="15">F-ATPase subunit b</shortName>
    </alternativeName>
</protein>
<dbReference type="Pfam" id="PF00430">
    <property type="entry name" value="ATP-synt_B"/>
    <property type="match status" value="1"/>
</dbReference>
<comment type="function">
    <text evidence="11 15">F(1)F(0) ATP synthase produces ATP from ADP in the presence of a proton or sodium gradient. F-type ATPases consist of two structural domains, F(1) containing the extramembraneous catalytic core and F(0) containing the membrane proton channel, linked together by a central stalk and a peripheral stalk. During catalysis, ATP synthesis in the catalytic domain of F(1) is coupled via a rotary mechanism of the central stalk subunits to proton translocation.</text>
</comment>
<organism evidence="18 19">
    <name type="scientific">Capnocytophaga cynodegmi</name>
    <dbReference type="NCBI Taxonomy" id="28189"/>
    <lineage>
        <taxon>Bacteria</taxon>
        <taxon>Pseudomonadati</taxon>
        <taxon>Bacteroidota</taxon>
        <taxon>Flavobacteriia</taxon>
        <taxon>Flavobacteriales</taxon>
        <taxon>Flavobacteriaceae</taxon>
        <taxon>Capnocytophaga</taxon>
    </lineage>
</organism>
<dbReference type="PANTHER" id="PTHR33445">
    <property type="entry name" value="ATP SYNTHASE SUBUNIT B', CHLOROPLASTIC"/>
    <property type="match status" value="1"/>
</dbReference>
<feature type="transmembrane region" description="Helical" evidence="15">
    <location>
        <begin position="12"/>
        <end position="29"/>
    </location>
</feature>
<dbReference type="GO" id="GO:0046933">
    <property type="term" value="F:proton-transporting ATP synthase activity, rotational mechanism"/>
    <property type="evidence" value="ECO:0007669"/>
    <property type="project" value="UniProtKB-UniRule"/>
</dbReference>
<evidence type="ECO:0000256" key="5">
    <source>
        <dbReference type="ARBA" id="ARBA00022692"/>
    </source>
</evidence>
<dbReference type="CDD" id="cd06503">
    <property type="entry name" value="ATP-synt_Fo_b"/>
    <property type="match status" value="1"/>
</dbReference>
<evidence type="ECO:0000256" key="1">
    <source>
        <dbReference type="ARBA" id="ARBA00005513"/>
    </source>
</evidence>
<evidence type="ECO:0000256" key="15">
    <source>
        <dbReference type="HAMAP-Rule" id="MF_01398"/>
    </source>
</evidence>
<dbReference type="HAMAP" id="MF_01398">
    <property type="entry name" value="ATP_synth_b_bprime"/>
    <property type="match status" value="1"/>
</dbReference>
<dbReference type="GO" id="GO:0012505">
    <property type="term" value="C:endomembrane system"/>
    <property type="evidence" value="ECO:0007669"/>
    <property type="project" value="UniProtKB-SubCell"/>
</dbReference>
<keyword evidence="5 15" id="KW-0812">Transmembrane</keyword>
<dbReference type="GO" id="GO:0046961">
    <property type="term" value="F:proton-transporting ATPase activity, rotational mechanism"/>
    <property type="evidence" value="ECO:0007669"/>
    <property type="project" value="TreeGrafter"/>
</dbReference>
<keyword evidence="2 15" id="KW-0813">Transport</keyword>
<dbReference type="GO" id="GO:0045259">
    <property type="term" value="C:proton-transporting ATP synthase complex"/>
    <property type="evidence" value="ECO:0007669"/>
    <property type="project" value="UniProtKB-KW"/>
</dbReference>
<keyword evidence="7 15" id="KW-1133">Transmembrane helix</keyword>
<evidence type="ECO:0000256" key="16">
    <source>
        <dbReference type="RuleBase" id="RU003848"/>
    </source>
</evidence>
<comment type="function">
    <text evidence="12">Component of the F(0) channel, it forms part of the peripheral stalk, linking F(1) to F(0). The b'-subunit is a diverged and duplicated form of b found in plants and photosynthetic bacteria.</text>
</comment>
<evidence type="ECO:0000256" key="2">
    <source>
        <dbReference type="ARBA" id="ARBA00022448"/>
    </source>
</evidence>
<dbReference type="PANTHER" id="PTHR33445:SF1">
    <property type="entry name" value="ATP SYNTHASE SUBUNIT B"/>
    <property type="match status" value="1"/>
</dbReference>
<dbReference type="eggNOG" id="COG0711">
    <property type="taxonomic scope" value="Bacteria"/>
</dbReference>
<keyword evidence="4 15" id="KW-0138">CF(0)</keyword>
<evidence type="ECO:0000256" key="12">
    <source>
        <dbReference type="ARBA" id="ARBA00025614"/>
    </source>
</evidence>
<comment type="subunit">
    <text evidence="13">F-type ATPases have 2 components, F(1) - the catalytic core - and F(0) - the membrane proton channel. F(1) has five subunits: alpha(3), beta(3), gamma(1), delta(1), epsilon(1). F(0) has four main subunits: a(1), b(2) and c(10-14). The alpha and beta chains form an alternating ring which encloses part of the gamma chain. F(1) is attached to F(0) by a central stalk formed by the gamma and epsilon chains, while a peripheral stalk is formed by the delta and b chains.</text>
</comment>
<keyword evidence="9 15" id="KW-0472">Membrane</keyword>
<dbReference type="STRING" id="28189.CCYN74_210022"/>
<dbReference type="NCBIfam" id="NF011041">
    <property type="entry name" value="PRK14471.1"/>
    <property type="match status" value="1"/>
</dbReference>
<dbReference type="SUPFAM" id="SSF81573">
    <property type="entry name" value="F1F0 ATP synthase subunit B, membrane domain"/>
    <property type="match status" value="1"/>
</dbReference>
<dbReference type="EMBL" id="CDOD01000014">
    <property type="protein sequence ID" value="CEN34555.1"/>
    <property type="molecule type" value="Genomic_DNA"/>
</dbReference>
<feature type="coiled-coil region" evidence="17">
    <location>
        <begin position="33"/>
        <end position="88"/>
    </location>
</feature>
<keyword evidence="10 15" id="KW-0066">ATP synthesis</keyword>
<dbReference type="GO" id="GO:0005886">
    <property type="term" value="C:plasma membrane"/>
    <property type="evidence" value="ECO:0007669"/>
    <property type="project" value="UniProtKB-SubCell"/>
</dbReference>